<protein>
    <submittedName>
        <fullName evidence="1">Uncharacterized protein</fullName>
    </submittedName>
</protein>
<sequence length="223" mass="24353">MSVPVTLYYRNTTGYGGMTNIPKISTLPSKYLPLMKPDSTVGDVHPGLSMLAFLFTSDPSNFKSSQQLSSTTFRAANNIVEATVAVTHVRAFLLQVNPLAQVLILPKNCRQTLTSTDISIFIFKTSRFSSLLSIGGLEDELLKSALPSSCSFLSLNRRGLTSFLLDVRIENEVGGGEHSKPYNSGVSANLAWEPIDKFRTSIPPFTSFLARRSASKLELAAQK</sequence>
<accession>A0AAI9XGG6</accession>
<dbReference type="Proteomes" id="UP001239213">
    <property type="component" value="Unassembled WGS sequence"/>
</dbReference>
<keyword evidence="2" id="KW-1185">Reference proteome</keyword>
<proteinExistence type="predicted"/>
<dbReference type="AlphaFoldDB" id="A0AAI9XGG6"/>
<name>A0AAI9XGG6_9PEZI</name>
<evidence type="ECO:0000313" key="1">
    <source>
        <dbReference type="EMBL" id="KAK1446596.1"/>
    </source>
</evidence>
<comment type="caution">
    <text evidence="1">The sequence shown here is derived from an EMBL/GenBank/DDBJ whole genome shotgun (WGS) entry which is preliminary data.</text>
</comment>
<reference evidence="1" key="1">
    <citation type="submission" date="2016-11" db="EMBL/GenBank/DDBJ databases">
        <title>The genome sequence of Colletotrichum cuscutae.</title>
        <authorList>
            <person name="Baroncelli R."/>
        </authorList>
    </citation>
    <scope>NUCLEOTIDE SEQUENCE</scope>
    <source>
        <strain evidence="1">IMI 304802</strain>
    </source>
</reference>
<organism evidence="1 2">
    <name type="scientific">Colletotrichum cuscutae</name>
    <dbReference type="NCBI Taxonomy" id="1209917"/>
    <lineage>
        <taxon>Eukaryota</taxon>
        <taxon>Fungi</taxon>
        <taxon>Dikarya</taxon>
        <taxon>Ascomycota</taxon>
        <taxon>Pezizomycotina</taxon>
        <taxon>Sordariomycetes</taxon>
        <taxon>Hypocreomycetidae</taxon>
        <taxon>Glomerellales</taxon>
        <taxon>Glomerellaceae</taxon>
        <taxon>Colletotrichum</taxon>
        <taxon>Colletotrichum acutatum species complex</taxon>
    </lineage>
</organism>
<dbReference type="EMBL" id="MPDP01000318">
    <property type="protein sequence ID" value="KAK1446596.1"/>
    <property type="molecule type" value="Genomic_DNA"/>
</dbReference>
<gene>
    <name evidence="1" type="ORF">CCUS01_12344</name>
</gene>
<evidence type="ECO:0000313" key="2">
    <source>
        <dbReference type="Proteomes" id="UP001239213"/>
    </source>
</evidence>